<dbReference type="EMBL" id="DWZI01000050">
    <property type="protein sequence ID" value="HJA86576.1"/>
    <property type="molecule type" value="Genomic_DNA"/>
</dbReference>
<evidence type="ECO:0000256" key="4">
    <source>
        <dbReference type="ARBA" id="ARBA00023136"/>
    </source>
</evidence>
<comment type="similarity">
    <text evidence="2">Belongs to the bacteroidetes fimbrillin superfamily. FimB/Mfa2 family.</text>
</comment>
<keyword evidence="6" id="KW-0998">Cell outer membrane</keyword>
<keyword evidence="5" id="KW-0564">Palmitate</keyword>
<comment type="subcellular location">
    <subcellularLocation>
        <location evidence="1">Cell outer membrane</location>
    </subcellularLocation>
</comment>
<evidence type="ECO:0000256" key="7">
    <source>
        <dbReference type="ARBA" id="ARBA00023288"/>
    </source>
</evidence>
<evidence type="ECO:0000256" key="6">
    <source>
        <dbReference type="ARBA" id="ARBA00023237"/>
    </source>
</evidence>
<gene>
    <name evidence="8" type="ORF">H9950_10385</name>
</gene>
<keyword evidence="4" id="KW-0472">Membrane</keyword>
<evidence type="ECO:0000313" key="8">
    <source>
        <dbReference type="EMBL" id="HJA86576.1"/>
    </source>
</evidence>
<evidence type="ECO:0000256" key="2">
    <source>
        <dbReference type="ARBA" id="ARBA00007248"/>
    </source>
</evidence>
<keyword evidence="7" id="KW-0449">Lipoprotein</keyword>
<dbReference type="AlphaFoldDB" id="A0A9D2HYA1"/>
<dbReference type="Pfam" id="PF08842">
    <property type="entry name" value="Mfa2"/>
    <property type="match status" value="1"/>
</dbReference>
<protein>
    <submittedName>
        <fullName evidence="8">FimB/Mfa2 family fimbrial subunit</fullName>
    </submittedName>
</protein>
<evidence type="ECO:0000313" key="9">
    <source>
        <dbReference type="Proteomes" id="UP000823862"/>
    </source>
</evidence>
<comment type="caution">
    <text evidence="8">The sequence shown here is derived from an EMBL/GenBank/DDBJ whole genome shotgun (WGS) entry which is preliminary data.</text>
</comment>
<reference evidence="8" key="2">
    <citation type="submission" date="2021-04" db="EMBL/GenBank/DDBJ databases">
        <authorList>
            <person name="Gilroy R."/>
        </authorList>
    </citation>
    <scope>NUCLEOTIDE SEQUENCE</scope>
    <source>
        <strain evidence="8">ChiHjej12B11-9795</strain>
    </source>
</reference>
<dbReference type="PROSITE" id="PS51257">
    <property type="entry name" value="PROKAR_LIPOPROTEIN"/>
    <property type="match status" value="1"/>
</dbReference>
<dbReference type="InterPro" id="IPR014941">
    <property type="entry name" value="FimB/Mfa2/Mfa3"/>
</dbReference>
<organism evidence="8 9">
    <name type="scientific">Candidatus Bacteroides avicola</name>
    <dbReference type="NCBI Taxonomy" id="2838468"/>
    <lineage>
        <taxon>Bacteria</taxon>
        <taxon>Pseudomonadati</taxon>
        <taxon>Bacteroidota</taxon>
        <taxon>Bacteroidia</taxon>
        <taxon>Bacteroidales</taxon>
        <taxon>Bacteroidaceae</taxon>
        <taxon>Bacteroides</taxon>
    </lineage>
</organism>
<sequence>MKHWKNIVLPLLLVPVLVTGCIKDDFDDCDNVTIYFQYLADGDEDVLYRYMDKVDLYVFDESGHILGSGTYNQDQLSNFAAVPSFKLTPGKRYKVVAVGNAYDATQVVNLQATSFDDIYIQSPLWDGDGGNVVNTHDDNYLGQEEFQMPEGEFVVYRDTVTLYSAHIDTDIRITGLPAPSEAAAMLGVDTKADGDLPIRLYIQNSNAQTSFNNEINESEKGTIVPDLVWDADEQCYRTEDLALFRMDTNGVLDANRCQHHLVLEDANGNELVSGDIYDYLLRNQDAIDVTKQEALLPIEIHFTQTNVEIKLPQWYIEDIEPGWQ</sequence>
<evidence type="ECO:0000256" key="3">
    <source>
        <dbReference type="ARBA" id="ARBA00022729"/>
    </source>
</evidence>
<evidence type="ECO:0000256" key="5">
    <source>
        <dbReference type="ARBA" id="ARBA00023139"/>
    </source>
</evidence>
<dbReference type="Proteomes" id="UP000823862">
    <property type="component" value="Unassembled WGS sequence"/>
</dbReference>
<keyword evidence="3" id="KW-0732">Signal</keyword>
<accession>A0A9D2HYA1</accession>
<name>A0A9D2HYA1_9BACE</name>
<proteinExistence type="inferred from homology"/>
<dbReference type="GO" id="GO:0009279">
    <property type="term" value="C:cell outer membrane"/>
    <property type="evidence" value="ECO:0007669"/>
    <property type="project" value="UniProtKB-SubCell"/>
</dbReference>
<evidence type="ECO:0000256" key="1">
    <source>
        <dbReference type="ARBA" id="ARBA00004442"/>
    </source>
</evidence>
<reference evidence="8" key="1">
    <citation type="journal article" date="2021" name="PeerJ">
        <title>Extensive microbial diversity within the chicken gut microbiome revealed by metagenomics and culture.</title>
        <authorList>
            <person name="Gilroy R."/>
            <person name="Ravi A."/>
            <person name="Getino M."/>
            <person name="Pursley I."/>
            <person name="Horton D.L."/>
            <person name="Alikhan N.F."/>
            <person name="Baker D."/>
            <person name="Gharbi K."/>
            <person name="Hall N."/>
            <person name="Watson M."/>
            <person name="Adriaenssens E.M."/>
            <person name="Foster-Nyarko E."/>
            <person name="Jarju S."/>
            <person name="Secka A."/>
            <person name="Antonio M."/>
            <person name="Oren A."/>
            <person name="Chaudhuri R.R."/>
            <person name="La Ragione R."/>
            <person name="Hildebrand F."/>
            <person name="Pallen M.J."/>
        </authorList>
    </citation>
    <scope>NUCLEOTIDE SEQUENCE</scope>
    <source>
        <strain evidence="8">ChiHjej12B11-9795</strain>
    </source>
</reference>
<dbReference type="Gene3D" id="2.60.40.2100">
    <property type="match status" value="1"/>
</dbReference>